<dbReference type="RefSeq" id="WP_207857330.1">
    <property type="nucleotide sequence ID" value="NZ_JAFREP010000004.1"/>
</dbReference>
<sequence>MLNNRVSFWFPLLLSGLFFQPLQADIELRTTVRDVFIRDVCALTGRIGFSVTSDDFADASPANPHYIRLRLDHGALTCRDIVNPSKNLDPILIPMEVDAPGYTINADPTAVQIVRWRAGEPEIWLRVSESSSRWLMFNETPVPPSPSGRVNFDLGLDIQGYVNVYQTEFTLGRASLPFPTRDLNRSDIPSSPPVGTLIEVDLSQSNLEAIEVIGRPEETTLNIDPIVFDSQTNGVETSADYFAIQLGQLTSVAFSDERIIGRGTLNNGDGGSSPALRWETTVNEFHYRGFCERAGVAFGRFVNNGFSNVSREKPAYLKFDLNHGSTLCETLVAPGSDPIYLALFLEEFGDGPTLNVPNDALSIVRWVAGESAVWLKLTASTENWIRDGLESLPPSVVHSVRFTLLGSTDNSHDASRDLFVENRANLPFNTRNLTTSGDRVDAVSTTLFIDASSSNFEPLPAPAEDSVLEMIPSAWDDTTAGVETAADPAQIIFRDGIFLFSEEIPLGRASRLFPDANAIVHLTTTVRDVFEDGTCERTGQMRFRIEGDVFPGAAENRPQYLRLRLSGGAVLCETRVDTVANQGQPISLALRVLENPEVHAELVAPPDTLQIVRWKANENEIWLKVTTPTSRWIRVNNSTSSPNTRDVVEFVLADSAVESFTRNSTAFSQGRANLAGNTLNPNNNGAFGDVIDTHLGMDLTSFVLPTPSFIEFNADSFDFQTVGVETAQIQNQIQLGDLVPLSLTGDLQIAQTQTDLPLRIDPEISVQGLEVITLDALLPDGVVPNAIRWENLETGAILSQDFSLAYDPLPGRTVSMRVLVTDNLGRVGEAFAVILVNPDGLDLNGDGQNTIEDLRQAARKWSSENKTEAKSVLDLLHIRIDPKK</sequence>
<feature type="chain" id="PRO_5035145601" evidence="1">
    <location>
        <begin position="25"/>
        <end position="884"/>
    </location>
</feature>
<protein>
    <submittedName>
        <fullName evidence="2">Uncharacterized protein</fullName>
    </submittedName>
</protein>
<dbReference type="Proteomes" id="UP000664417">
    <property type="component" value="Unassembled WGS sequence"/>
</dbReference>
<comment type="caution">
    <text evidence="2">The sequence shown here is derived from an EMBL/GenBank/DDBJ whole genome shotgun (WGS) entry which is preliminary data.</text>
</comment>
<gene>
    <name evidence="2" type="ORF">J3U88_05220</name>
</gene>
<dbReference type="EMBL" id="JAFREP010000004">
    <property type="protein sequence ID" value="MBO1317853.1"/>
    <property type="molecule type" value="Genomic_DNA"/>
</dbReference>
<evidence type="ECO:0000313" key="2">
    <source>
        <dbReference type="EMBL" id="MBO1317853.1"/>
    </source>
</evidence>
<accession>A0A8J7U170</accession>
<name>A0A8J7U170_9BACT</name>
<keyword evidence="1" id="KW-0732">Signal</keyword>
<keyword evidence="3" id="KW-1185">Reference proteome</keyword>
<evidence type="ECO:0000256" key="1">
    <source>
        <dbReference type="SAM" id="SignalP"/>
    </source>
</evidence>
<evidence type="ECO:0000313" key="3">
    <source>
        <dbReference type="Proteomes" id="UP000664417"/>
    </source>
</evidence>
<feature type="signal peptide" evidence="1">
    <location>
        <begin position="1"/>
        <end position="24"/>
    </location>
</feature>
<reference evidence="2" key="1">
    <citation type="submission" date="2021-03" db="EMBL/GenBank/DDBJ databases">
        <authorList>
            <person name="Wang G."/>
        </authorList>
    </citation>
    <scope>NUCLEOTIDE SEQUENCE</scope>
    <source>
        <strain evidence="2">KCTC 12899</strain>
    </source>
</reference>
<dbReference type="AlphaFoldDB" id="A0A8J7U170"/>
<proteinExistence type="predicted"/>
<organism evidence="2 3">
    <name type="scientific">Acanthopleuribacter pedis</name>
    <dbReference type="NCBI Taxonomy" id="442870"/>
    <lineage>
        <taxon>Bacteria</taxon>
        <taxon>Pseudomonadati</taxon>
        <taxon>Acidobacteriota</taxon>
        <taxon>Holophagae</taxon>
        <taxon>Acanthopleuribacterales</taxon>
        <taxon>Acanthopleuribacteraceae</taxon>
        <taxon>Acanthopleuribacter</taxon>
    </lineage>
</organism>